<comment type="similarity">
    <text evidence="4">Belongs to the vitamin-B12 independent methionine synthase family.</text>
</comment>
<dbReference type="AlphaFoldDB" id="A0A068SGC6"/>
<dbReference type="GO" id="GO:0003871">
    <property type="term" value="F:5-methyltetrahydropteroyltriglutamate-homocysteine S-methyltransferase activity"/>
    <property type="evidence" value="ECO:0007669"/>
    <property type="project" value="UniProtKB-EC"/>
</dbReference>
<dbReference type="OrthoDB" id="1053771at2759"/>
<dbReference type="PANTHER" id="PTHR30519">
    <property type="entry name" value="5-METHYLTETRAHYDROPTEROYLTRIGLUTAMATE--HOMOCYSTEINE METHYLTRANSFERASE"/>
    <property type="match status" value="1"/>
</dbReference>
<dbReference type="HAMAP" id="MF_00172">
    <property type="entry name" value="Meth_synth"/>
    <property type="match status" value="1"/>
</dbReference>
<keyword evidence="17" id="KW-1185">Reference proteome</keyword>
<evidence type="ECO:0000259" key="14">
    <source>
        <dbReference type="Pfam" id="PF01717"/>
    </source>
</evidence>
<evidence type="ECO:0000313" key="17">
    <source>
        <dbReference type="Proteomes" id="UP000027586"/>
    </source>
</evidence>
<evidence type="ECO:0000256" key="5">
    <source>
        <dbReference type="ARBA" id="ARBA00012034"/>
    </source>
</evidence>
<dbReference type="EMBL" id="CBTN010000112">
    <property type="protein sequence ID" value="CDH60882.1"/>
    <property type="molecule type" value="Genomic_DNA"/>
</dbReference>
<dbReference type="CDD" id="cd03312">
    <property type="entry name" value="CIMS_N_terminal_like"/>
    <property type="match status" value="1"/>
</dbReference>
<dbReference type="Gene3D" id="3.20.20.210">
    <property type="match status" value="2"/>
</dbReference>
<feature type="domain" description="Cobalamin-independent methionine synthase MetE C-terminal/archaeal" evidence="14">
    <location>
        <begin position="441"/>
        <end position="763"/>
    </location>
</feature>
<evidence type="ECO:0000256" key="6">
    <source>
        <dbReference type="ARBA" id="ARBA00022603"/>
    </source>
</evidence>
<protein>
    <recommendedName>
        <fullName evidence="5">5-methyltetrahydropteroyltriglutamate--homocysteine S-methyltransferase</fullName>
        <ecNumber evidence="5">2.1.1.14</ecNumber>
    </recommendedName>
    <alternativeName>
        <fullName evidence="13">Cobalamin-independent methionine synthase</fullName>
    </alternativeName>
    <alternativeName>
        <fullName evidence="12">Methionine synthase, vitamin-B12 independent isozyme</fullName>
    </alternativeName>
</protein>
<keyword evidence="7" id="KW-0028">Amino-acid biosynthesis</keyword>
<dbReference type="UniPathway" id="UPA00051">
    <property type="reaction ID" value="UER00082"/>
</dbReference>
<dbReference type="SUPFAM" id="SSF51726">
    <property type="entry name" value="UROD/MetE-like"/>
    <property type="match status" value="2"/>
</dbReference>
<dbReference type="InterPro" id="IPR002629">
    <property type="entry name" value="Met_Synth_C/arc"/>
</dbReference>
<dbReference type="InterPro" id="IPR013215">
    <property type="entry name" value="Cbl-indep_Met_Synth_N"/>
</dbReference>
<keyword evidence="10" id="KW-0862">Zinc</keyword>
<dbReference type="InterPro" id="IPR006276">
    <property type="entry name" value="Cobalamin-indep_Met_synthase"/>
</dbReference>
<keyword evidence="9" id="KW-0479">Metal-binding</keyword>
<dbReference type="Proteomes" id="UP000027586">
    <property type="component" value="Unassembled WGS sequence"/>
</dbReference>
<dbReference type="EC" id="2.1.1.14" evidence="5"/>
<evidence type="ECO:0000259" key="15">
    <source>
        <dbReference type="Pfam" id="PF08267"/>
    </source>
</evidence>
<dbReference type="Pfam" id="PF01717">
    <property type="entry name" value="Meth_synt_2"/>
    <property type="match status" value="1"/>
</dbReference>
<proteinExistence type="inferred from homology"/>
<reference evidence="16" key="1">
    <citation type="submission" date="2013-08" db="EMBL/GenBank/DDBJ databases">
        <title>Gene expansion shapes genome architecture in the human pathogen Lichtheimia corymbifera: an evolutionary genomics analysis in the ancient terrestrial Mucorales (Mucoromycotina).</title>
        <authorList>
            <person name="Schwartze V.U."/>
            <person name="Winter S."/>
            <person name="Shelest E."/>
            <person name="Marcet-Houben M."/>
            <person name="Horn F."/>
            <person name="Wehner S."/>
            <person name="Hoffmann K."/>
            <person name="Riege K."/>
            <person name="Sammeth M."/>
            <person name="Nowrousian M."/>
            <person name="Valiante V."/>
            <person name="Linde J."/>
            <person name="Jacobsen I.D."/>
            <person name="Marz M."/>
            <person name="Brakhage A.A."/>
            <person name="Gabaldon T."/>
            <person name="Bocker S."/>
            <person name="Voigt K."/>
        </authorList>
    </citation>
    <scope>NUCLEOTIDE SEQUENCE [LARGE SCALE GENOMIC DNA]</scope>
    <source>
        <strain evidence="16">FSU 9682</strain>
    </source>
</reference>
<accession>A0A068SGC6</accession>
<evidence type="ECO:0000256" key="3">
    <source>
        <dbReference type="ARBA" id="ARBA00004681"/>
    </source>
</evidence>
<dbReference type="InterPro" id="IPR038071">
    <property type="entry name" value="UROD/MetE-like_sf"/>
</dbReference>
<evidence type="ECO:0000256" key="4">
    <source>
        <dbReference type="ARBA" id="ARBA00009553"/>
    </source>
</evidence>
<sequence length="834" mass="93734">MVVATNLGFPYVGAKRELKKLVESYWSGKISEADLHKGVQDIQASHWKLQKDAGIEHIPSGEYTLYDRVLDTAQQFGAIPQRYQHIKNPLDQYFAMGRGLQKPATETTPKVDVPAMEMKKWFDTNYHFIVPEFEVDQAFSLQQPRAVEQFKAAKALGIHTRPVLVGPVSFLYLGKPAKTGESFDTLSLLPKVLPLYVELLKQLAEAGADWVQIDEPIMIFDLDANVKLALEKAYKTLKEQSTLKLLVAAYFGRVENNVYAIKDFVDAIHLDFVRAPEELDTILPLIKADQVLSLGLVDGRNIWINNLDKSIGLAEKAVAALGKDRVFIAPSCSLAHSPFSTAFETKIKEVNPELFSWLAFSVEKCAEIVVIAKALNEGRDAVKDALAANAAAVESRRTSPQTVNPAVRDRVAKIPTEAWKRASPFPVRRDAQVKKLKLPLFPTTTIGSFPQTKEIRINRQKHNKGELSDADYDAFIKAEMKKVVDFQEKVGLDVLVHGEPERNDMVEHFGHLLHGYDFTQNGWVVSYGSRCVKPPVIFGDVARRGPMTVEEIKYAQSLTSKPMKGMLTGPVTMMKWSFVRDDIPQKDICSQIGLALRDEVVDLEAAGIPCIQVDEPAIREGLPIRRADWDAYLDWSVACFRLATSGIRDDTQIHTHMCYSDFNDIFDAIRDLDADVITIENSKSDEKLLKIFETKQYTNEIGPGLYDIHSPRVPSVEEMKTRFADMLKYIPEHLLWANPDCGLKSRQWPETEAALINLVEVANPLHSTLQPTHGSPTLFEGYSLAFQQRISNEAIRAFMYTFQRTTISQLWSIYDTVGERMKGLLGINSCAPYS</sequence>
<evidence type="ECO:0000256" key="9">
    <source>
        <dbReference type="ARBA" id="ARBA00022723"/>
    </source>
</evidence>
<dbReference type="GO" id="GO:0019280">
    <property type="term" value="P:L-methionine biosynthetic process from L-homoserine via O-acetyl-L-homoserine"/>
    <property type="evidence" value="ECO:0007669"/>
    <property type="project" value="EnsemblFungi"/>
</dbReference>
<dbReference type="GO" id="GO:0032259">
    <property type="term" value="P:methylation"/>
    <property type="evidence" value="ECO:0007669"/>
    <property type="project" value="UniProtKB-KW"/>
</dbReference>
<evidence type="ECO:0000256" key="13">
    <source>
        <dbReference type="ARBA" id="ARBA00031314"/>
    </source>
</evidence>
<keyword evidence="11" id="KW-0486">Methionine biosynthesis</keyword>
<dbReference type="GO" id="GO:0008270">
    <property type="term" value="F:zinc ion binding"/>
    <property type="evidence" value="ECO:0007669"/>
    <property type="project" value="InterPro"/>
</dbReference>
<dbReference type="STRING" id="1263082.A0A068SGC6"/>
<dbReference type="CDD" id="cd03311">
    <property type="entry name" value="CIMS_C_terminal_like"/>
    <property type="match status" value="1"/>
</dbReference>
<keyword evidence="8" id="KW-0808">Transferase</keyword>
<gene>
    <name evidence="16" type="ORF">LCOR_11658.1</name>
</gene>
<dbReference type="NCBIfam" id="TIGR01371">
    <property type="entry name" value="met_syn_B12ind"/>
    <property type="match status" value="1"/>
</dbReference>
<evidence type="ECO:0000256" key="2">
    <source>
        <dbReference type="ARBA" id="ARBA00002777"/>
    </source>
</evidence>
<dbReference type="NCBIfam" id="NF003556">
    <property type="entry name" value="PRK05222.1"/>
    <property type="match status" value="1"/>
</dbReference>
<evidence type="ECO:0000256" key="8">
    <source>
        <dbReference type="ARBA" id="ARBA00022679"/>
    </source>
</evidence>
<comment type="pathway">
    <text evidence="3">Amino-acid biosynthesis; L-methionine biosynthesis via de novo pathway; L-methionine from L-homocysteine (MetE route): step 1/1.</text>
</comment>
<dbReference type="Pfam" id="PF08267">
    <property type="entry name" value="Meth_synt_1"/>
    <property type="match status" value="1"/>
</dbReference>
<evidence type="ECO:0000256" key="1">
    <source>
        <dbReference type="ARBA" id="ARBA00001947"/>
    </source>
</evidence>
<organism evidence="16 17">
    <name type="scientific">Lichtheimia corymbifera JMRC:FSU:9682</name>
    <dbReference type="NCBI Taxonomy" id="1263082"/>
    <lineage>
        <taxon>Eukaryota</taxon>
        <taxon>Fungi</taxon>
        <taxon>Fungi incertae sedis</taxon>
        <taxon>Mucoromycota</taxon>
        <taxon>Mucoromycotina</taxon>
        <taxon>Mucoromycetes</taxon>
        <taxon>Mucorales</taxon>
        <taxon>Lichtheimiaceae</taxon>
        <taxon>Lichtheimia</taxon>
    </lineage>
</organism>
<evidence type="ECO:0000256" key="12">
    <source>
        <dbReference type="ARBA" id="ARBA00030765"/>
    </source>
</evidence>
<name>A0A068SGC6_9FUNG</name>
<feature type="domain" description="Cobalamin-independent methionine synthase MetE N-terminal" evidence="15">
    <location>
        <begin position="4"/>
        <end position="317"/>
    </location>
</feature>
<comment type="cofactor">
    <cofactor evidence="1">
        <name>Zn(2+)</name>
        <dbReference type="ChEBI" id="CHEBI:29105"/>
    </cofactor>
</comment>
<keyword evidence="6 16" id="KW-0489">Methyltransferase</keyword>
<evidence type="ECO:0000313" key="16">
    <source>
        <dbReference type="EMBL" id="CDH60882.1"/>
    </source>
</evidence>
<dbReference type="VEuPathDB" id="FungiDB:LCOR_11658.1"/>
<dbReference type="FunFam" id="3.20.20.210:FF:000003">
    <property type="entry name" value="5-methyltetrahydropteroyltriglutamate--homocysteine methyltransferase"/>
    <property type="match status" value="1"/>
</dbReference>
<evidence type="ECO:0000256" key="11">
    <source>
        <dbReference type="ARBA" id="ARBA00023167"/>
    </source>
</evidence>
<evidence type="ECO:0000256" key="10">
    <source>
        <dbReference type="ARBA" id="ARBA00022833"/>
    </source>
</evidence>
<comment type="caution">
    <text evidence="16">The sequence shown here is derived from an EMBL/GenBank/DDBJ whole genome shotgun (WGS) entry which is preliminary data.</text>
</comment>
<evidence type="ECO:0000256" key="7">
    <source>
        <dbReference type="ARBA" id="ARBA00022605"/>
    </source>
</evidence>
<comment type="function">
    <text evidence="2">Catalyzes the transfer of a methyl group from 5-methyltetrahydrofolate to homocysteine resulting in methionine formation.</text>
</comment>